<evidence type="ECO:0000313" key="2">
    <source>
        <dbReference type="Proteomes" id="UP000031419"/>
    </source>
</evidence>
<dbReference type="AlphaFoldDB" id="A0A073AY91"/>
<organism evidence="1 2">
    <name type="scientific">Saccharopolyspora rectivirgula</name>
    <dbReference type="NCBI Taxonomy" id="28042"/>
    <lineage>
        <taxon>Bacteria</taxon>
        <taxon>Bacillati</taxon>
        <taxon>Actinomycetota</taxon>
        <taxon>Actinomycetes</taxon>
        <taxon>Pseudonocardiales</taxon>
        <taxon>Pseudonocardiaceae</taxon>
        <taxon>Saccharopolyspora</taxon>
    </lineage>
</organism>
<dbReference type="EMBL" id="JNVU01000031">
    <property type="protein sequence ID" value="KEI44027.1"/>
    <property type="molecule type" value="Genomic_DNA"/>
</dbReference>
<evidence type="ECO:0000313" key="1">
    <source>
        <dbReference type="EMBL" id="KEI44027.1"/>
    </source>
</evidence>
<dbReference type="InterPro" id="IPR036170">
    <property type="entry name" value="YezG-like_sf"/>
</dbReference>
<reference evidence="1 2" key="1">
    <citation type="submission" date="2014-06" db="EMBL/GenBank/DDBJ databases">
        <title>Saccharopolyspora rectivirgula DSM-43113 Genome sequencing.</title>
        <authorList>
            <person name="Barrera C."/>
            <person name="Millon L."/>
            <person name="Rognon B."/>
            <person name="Zaugg C."/>
            <person name="Monod M."/>
        </authorList>
    </citation>
    <scope>NUCLEOTIDE SEQUENCE [LARGE SCALE GENOMIC DNA]</scope>
    <source>
        <strain evidence="1 2">DSM 43113</strain>
    </source>
</reference>
<name>A0A073AY91_9PSEU</name>
<gene>
    <name evidence="1" type="ORF">GU90_13815</name>
</gene>
<proteinExistence type="predicted"/>
<dbReference type="Proteomes" id="UP000031419">
    <property type="component" value="Unassembled WGS sequence"/>
</dbReference>
<accession>A0A073AY91</accession>
<dbReference type="OrthoDB" id="275232at2"/>
<keyword evidence="2" id="KW-1185">Reference proteome</keyword>
<dbReference type="STRING" id="28042.GU90_13815"/>
<dbReference type="eggNOG" id="COG0457">
    <property type="taxonomic scope" value="Bacteria"/>
</dbReference>
<dbReference type="RefSeq" id="WP_029720171.1">
    <property type="nucleotide sequence ID" value="NZ_JAJUIW010000018.1"/>
</dbReference>
<sequence length="275" mass="30805">MSQPGPQEAAGSLDEAAQQQLIQEIGRTIVQALPPGWQEARVEYRAVGEHYELVAQLQAPNGTVVPLAPPVETAGHFQRLRHGMYHPDRGTWVSALYQLRRPGSYTVDFNGDQEPAWHTAPPPQAYADELRRYPRPAESTPEWLSRQASGAATAELRTATVFDENGQPVTTHPELAPQERDLVLEYLNRAPVVLAARSYDTDRLDPSRNPAVPMTFHTDGTWIWPGAAAYYLREHGVPPQPELVEHIRRQEFQVPPVDEPTRERAVSIITTGQHR</sequence>
<protein>
    <submittedName>
        <fullName evidence="1">Uncharacterized protein</fullName>
    </submittedName>
</protein>
<comment type="caution">
    <text evidence="1">The sequence shown here is derived from an EMBL/GenBank/DDBJ whole genome shotgun (WGS) entry which is preliminary data.</text>
</comment>
<dbReference type="SUPFAM" id="SSF160424">
    <property type="entry name" value="BH3703-like"/>
    <property type="match status" value="1"/>
</dbReference>